<dbReference type="InterPro" id="IPR036457">
    <property type="entry name" value="PPM-type-like_dom_sf"/>
</dbReference>
<dbReference type="RefSeq" id="WP_074745929.1">
    <property type="nucleotide sequence ID" value="NZ_FNYS01000007.1"/>
</dbReference>
<evidence type="ECO:0000259" key="1">
    <source>
        <dbReference type="Pfam" id="PF13672"/>
    </source>
</evidence>
<feature type="domain" description="PPM-type phosphatase" evidence="1">
    <location>
        <begin position="187"/>
        <end position="398"/>
    </location>
</feature>
<dbReference type="Gene3D" id="3.60.40.10">
    <property type="entry name" value="PPM-type phosphatase domain"/>
    <property type="match status" value="1"/>
</dbReference>
<organism evidence="2 3">
    <name type="scientific">Myroides marinus</name>
    <dbReference type="NCBI Taxonomy" id="703342"/>
    <lineage>
        <taxon>Bacteria</taxon>
        <taxon>Pseudomonadati</taxon>
        <taxon>Bacteroidota</taxon>
        <taxon>Flavobacteriia</taxon>
        <taxon>Flavobacteriales</taxon>
        <taxon>Flavobacteriaceae</taxon>
        <taxon>Myroides</taxon>
    </lineage>
</organism>
<gene>
    <name evidence="2" type="ORF">SAMN04488018_10755</name>
</gene>
<accession>A0A1H6ULE9</accession>
<proteinExistence type="predicted"/>
<sequence>MSDFLRYVLSKHTHIDEKLHEKLVVKALENQEVNKALEWIHLFQDKMIRYFMMYQEIEEFKEEHLVLPNGEVDRYYEYNFELINYPNLIITRIIGLEEVNLNFDLNSNTISGIPSMMTSSKLDIYFNHKKDSESKEEKKSIYFMINASPRSLWKDLPSDREGLYAKEDRIIDRGTFLDKKIISASVRGRSHAHVGSYRDDSYSFIELSNGWSLAAVADGAGSAQYSRQGAHLATTFIRDYFRNEEVLSRLNLLIDKYFEENSNRVIEEELNIPDDISSILSTSILDLFSYLQSFSEENNLLLEDIHTTLALTLCKKYDCGYLVLTYSVGDCPIVVYSEDRNTVNVLNTLDVGEFSGGTRFVTMKEIYQDSLSPRLRMYFIPSFTYLFIMSDGIYDPKFGTESNLMSIEHWNSFILDLKGDNEDGIGIDFLVDTTAEENLLQWMNFWSKGNHDDRTLLIIY</sequence>
<name>A0A1H6ULE9_9FLAO</name>
<reference evidence="2 3" key="1">
    <citation type="submission" date="2016-10" db="EMBL/GenBank/DDBJ databases">
        <authorList>
            <person name="de Groot N.N."/>
        </authorList>
    </citation>
    <scope>NUCLEOTIDE SEQUENCE [LARGE SCALE GENOMIC DNA]</scope>
    <source>
        <strain evidence="2 3">DSM 23048</strain>
    </source>
</reference>
<evidence type="ECO:0000313" key="3">
    <source>
        <dbReference type="Proteomes" id="UP000183077"/>
    </source>
</evidence>
<dbReference type="GeneID" id="82257040"/>
<evidence type="ECO:0000313" key="2">
    <source>
        <dbReference type="EMBL" id="SEI93193.1"/>
    </source>
</evidence>
<dbReference type="Proteomes" id="UP000183077">
    <property type="component" value="Unassembled WGS sequence"/>
</dbReference>
<dbReference type="EMBL" id="FNYS01000007">
    <property type="protein sequence ID" value="SEI93193.1"/>
    <property type="molecule type" value="Genomic_DNA"/>
</dbReference>
<dbReference type="InterPro" id="IPR001932">
    <property type="entry name" value="PPM-type_phosphatase-like_dom"/>
</dbReference>
<dbReference type="AlphaFoldDB" id="A0A1H6ULE9"/>
<dbReference type="SUPFAM" id="SSF81606">
    <property type="entry name" value="PP2C-like"/>
    <property type="match status" value="1"/>
</dbReference>
<protein>
    <submittedName>
        <fullName evidence="2">Protein phosphatase 2C</fullName>
    </submittedName>
</protein>
<dbReference type="Pfam" id="PF13672">
    <property type="entry name" value="PP2C_2"/>
    <property type="match status" value="1"/>
</dbReference>